<dbReference type="InterPro" id="IPR051606">
    <property type="entry name" value="Polyketide_Oxido-like"/>
</dbReference>
<keyword evidence="4" id="KW-1185">Reference proteome</keyword>
<evidence type="ECO:0000313" key="4">
    <source>
        <dbReference type="Proteomes" id="UP001296104"/>
    </source>
</evidence>
<comment type="caution">
    <text evidence="3">The sequence shown here is derived from an EMBL/GenBank/DDBJ whole genome shotgun (WGS) entry which is preliminary data.</text>
</comment>
<name>A0AAI9EDX0_9PEZI</name>
<reference evidence="3" key="1">
    <citation type="submission" date="2023-11" db="EMBL/GenBank/DDBJ databases">
        <authorList>
            <person name="Alioto T."/>
            <person name="Alioto T."/>
            <person name="Gomez Garrido J."/>
        </authorList>
    </citation>
    <scope>NUCLEOTIDE SEQUENCE</scope>
</reference>
<proteinExistence type="inferred from homology"/>
<protein>
    <recommendedName>
        <fullName evidence="2">NAD(P)-binding domain-containing protein</fullName>
    </recommendedName>
</protein>
<dbReference type="AlphaFoldDB" id="A0AAI9EDX0"/>
<sequence>MPKFVLLGATGATGSAVLRSILNDPPQDLKLDILVRSEARLRKRFSELPTESSGIRVLEGQATDASTLRRCCYGASTIFACVGANESKPGMSLVYDTANAIVTALRSMQSEQGDAYRPPIVVQLRTASLNDDMARHTPAPVVSFVKWALYHTYLDISRACALYEAAAQGNDSDDQHPTKPGKPLLRYVYADPPTLHDPDGVECTGYKLIAGGPHPTVLSYADLGAALYELGRRPDQYANQALGVIATGKPKETWFLLFQVWLAILWDHVWRTITQRA</sequence>
<dbReference type="Proteomes" id="UP001296104">
    <property type="component" value="Unassembled WGS sequence"/>
</dbReference>
<gene>
    <name evidence="3" type="ORF">LECACI_7A009604</name>
</gene>
<dbReference type="InterPro" id="IPR016040">
    <property type="entry name" value="NAD(P)-bd_dom"/>
</dbReference>
<dbReference type="Pfam" id="PF13460">
    <property type="entry name" value="NAD_binding_10"/>
    <property type="match status" value="1"/>
</dbReference>
<evidence type="ECO:0000313" key="3">
    <source>
        <dbReference type="EMBL" id="CAK4034446.1"/>
    </source>
</evidence>
<accession>A0AAI9EDX0</accession>
<dbReference type="PANTHER" id="PTHR43355:SF2">
    <property type="entry name" value="FLAVIN REDUCTASE (NADPH)"/>
    <property type="match status" value="1"/>
</dbReference>
<organism evidence="3 4">
    <name type="scientific">Lecanosticta acicola</name>
    <dbReference type="NCBI Taxonomy" id="111012"/>
    <lineage>
        <taxon>Eukaryota</taxon>
        <taxon>Fungi</taxon>
        <taxon>Dikarya</taxon>
        <taxon>Ascomycota</taxon>
        <taxon>Pezizomycotina</taxon>
        <taxon>Dothideomycetes</taxon>
        <taxon>Dothideomycetidae</taxon>
        <taxon>Mycosphaerellales</taxon>
        <taxon>Mycosphaerellaceae</taxon>
        <taxon>Lecanosticta</taxon>
    </lineage>
</organism>
<dbReference type="GO" id="GO:0016646">
    <property type="term" value="F:oxidoreductase activity, acting on the CH-NH group of donors, NAD or NADP as acceptor"/>
    <property type="evidence" value="ECO:0007669"/>
    <property type="project" value="TreeGrafter"/>
</dbReference>
<dbReference type="InterPro" id="IPR036291">
    <property type="entry name" value="NAD(P)-bd_dom_sf"/>
</dbReference>
<dbReference type="EMBL" id="CAVMBE010000118">
    <property type="protein sequence ID" value="CAK4034446.1"/>
    <property type="molecule type" value="Genomic_DNA"/>
</dbReference>
<evidence type="ECO:0000256" key="1">
    <source>
        <dbReference type="ARBA" id="ARBA00038376"/>
    </source>
</evidence>
<evidence type="ECO:0000259" key="2">
    <source>
        <dbReference type="Pfam" id="PF13460"/>
    </source>
</evidence>
<dbReference type="Gene3D" id="3.40.50.720">
    <property type="entry name" value="NAD(P)-binding Rossmann-like Domain"/>
    <property type="match status" value="1"/>
</dbReference>
<dbReference type="PANTHER" id="PTHR43355">
    <property type="entry name" value="FLAVIN REDUCTASE (NADPH)"/>
    <property type="match status" value="1"/>
</dbReference>
<comment type="similarity">
    <text evidence="1">Belongs to the avfA family.</text>
</comment>
<feature type="domain" description="NAD(P)-binding" evidence="2">
    <location>
        <begin position="8"/>
        <end position="106"/>
    </location>
</feature>
<dbReference type="SUPFAM" id="SSF51735">
    <property type="entry name" value="NAD(P)-binding Rossmann-fold domains"/>
    <property type="match status" value="1"/>
</dbReference>